<reference evidence="1" key="2">
    <citation type="submission" date="2018-04" db="EMBL/GenBank/DDBJ databases">
        <title>OnivRS2 (Oryza nivara Reference Sequence Version 2).</title>
        <authorList>
            <person name="Zhang J."/>
            <person name="Kudrna D."/>
            <person name="Lee S."/>
            <person name="Talag J."/>
            <person name="Rajasekar S."/>
            <person name="Welchert J."/>
            <person name="Hsing Y.-I."/>
            <person name="Wing R.A."/>
        </authorList>
    </citation>
    <scope>NUCLEOTIDE SEQUENCE [LARGE SCALE GENOMIC DNA]</scope>
    <source>
        <strain evidence="1">SL10</strain>
    </source>
</reference>
<sequence length="129" mass="14369">MRAAQGPDTRPTGTRVALTGRVSSPAKGPRIWPIQLGNFFWAEARATGLVVGGGRRRRRCVRERRAGWPLCTPSVGIATSPPSRLVAGCFSYRCLFRPPVACDGLQQRRYGDRKSFSLPMYYGWNMQPI</sequence>
<proteinExistence type="predicted"/>
<dbReference type="OMA" id="RAGWPLC"/>
<evidence type="ECO:0000313" key="1">
    <source>
        <dbReference type="EnsemblPlants" id="ONIVA07G20750.1"/>
    </source>
</evidence>
<evidence type="ECO:0000313" key="2">
    <source>
        <dbReference type="Proteomes" id="UP000006591"/>
    </source>
</evidence>
<organism evidence="1">
    <name type="scientific">Oryza nivara</name>
    <name type="common">Indian wild rice</name>
    <name type="synonym">Oryza sativa f. spontanea</name>
    <dbReference type="NCBI Taxonomy" id="4536"/>
    <lineage>
        <taxon>Eukaryota</taxon>
        <taxon>Viridiplantae</taxon>
        <taxon>Streptophyta</taxon>
        <taxon>Embryophyta</taxon>
        <taxon>Tracheophyta</taxon>
        <taxon>Spermatophyta</taxon>
        <taxon>Magnoliopsida</taxon>
        <taxon>Liliopsida</taxon>
        <taxon>Poales</taxon>
        <taxon>Poaceae</taxon>
        <taxon>BOP clade</taxon>
        <taxon>Oryzoideae</taxon>
        <taxon>Oryzeae</taxon>
        <taxon>Oryzinae</taxon>
        <taxon>Oryza</taxon>
    </lineage>
</organism>
<protein>
    <submittedName>
        <fullName evidence="1">Uncharacterized protein</fullName>
    </submittedName>
</protein>
<dbReference type="Proteomes" id="UP000006591">
    <property type="component" value="Chromosome 7"/>
</dbReference>
<dbReference type="Gramene" id="ONIVA07G20750.1">
    <property type="protein sequence ID" value="ONIVA07G20750.1"/>
    <property type="gene ID" value="ONIVA07G20750"/>
</dbReference>
<name>A0A0E0I3N8_ORYNI</name>
<dbReference type="EnsemblPlants" id="ONIVA07G20750.1">
    <property type="protein sequence ID" value="ONIVA07G20750.1"/>
    <property type="gene ID" value="ONIVA07G20750"/>
</dbReference>
<dbReference type="HOGENOM" id="CLU_2076767_0_0_1"/>
<dbReference type="AlphaFoldDB" id="A0A0E0I3N8"/>
<reference evidence="1" key="1">
    <citation type="submission" date="2015-04" db="UniProtKB">
        <authorList>
            <consortium name="EnsemblPlants"/>
        </authorList>
    </citation>
    <scope>IDENTIFICATION</scope>
    <source>
        <strain evidence="1">SL10</strain>
    </source>
</reference>
<keyword evidence="2" id="KW-1185">Reference proteome</keyword>
<accession>A0A0E0I3N8</accession>